<accession>A0ABM1S021</accession>
<proteinExistence type="predicted"/>
<evidence type="ECO:0000313" key="3">
    <source>
        <dbReference type="RefSeq" id="XP_022236976.1"/>
    </source>
</evidence>
<sequence>KSFHVFKVAEEQRLKTKEQNTVSFLRAKLKETKQWWTITQEENCRLKKEKSLLSAEVSSLKTKISKMELETSELRQKVQEMRLAVEEYQSNCQTVNQVHGQRWRHLLQLADNIQLLGHSAVRDYHD</sequence>
<dbReference type="Proteomes" id="UP000694941">
    <property type="component" value="Unplaced"/>
</dbReference>
<keyword evidence="2" id="KW-1185">Reference proteome</keyword>
<feature type="coiled-coil region" evidence="1">
    <location>
        <begin position="57"/>
        <end position="91"/>
    </location>
</feature>
<evidence type="ECO:0000256" key="1">
    <source>
        <dbReference type="SAM" id="Coils"/>
    </source>
</evidence>
<dbReference type="GeneID" id="111084604"/>
<name>A0ABM1S021_LIMPO</name>
<keyword evidence="1" id="KW-0175">Coiled coil</keyword>
<organism evidence="2 3">
    <name type="scientific">Limulus polyphemus</name>
    <name type="common">Atlantic horseshoe crab</name>
    <dbReference type="NCBI Taxonomy" id="6850"/>
    <lineage>
        <taxon>Eukaryota</taxon>
        <taxon>Metazoa</taxon>
        <taxon>Ecdysozoa</taxon>
        <taxon>Arthropoda</taxon>
        <taxon>Chelicerata</taxon>
        <taxon>Merostomata</taxon>
        <taxon>Xiphosura</taxon>
        <taxon>Limulidae</taxon>
        <taxon>Limulus</taxon>
    </lineage>
</organism>
<reference evidence="3" key="1">
    <citation type="submission" date="2025-08" db="UniProtKB">
        <authorList>
            <consortium name="RefSeq"/>
        </authorList>
    </citation>
    <scope>IDENTIFICATION</scope>
    <source>
        <tissue evidence="3">Muscle</tissue>
    </source>
</reference>
<dbReference type="RefSeq" id="XP_022236976.1">
    <property type="nucleotide sequence ID" value="XM_022381268.1"/>
</dbReference>
<evidence type="ECO:0000313" key="2">
    <source>
        <dbReference type="Proteomes" id="UP000694941"/>
    </source>
</evidence>
<gene>
    <name evidence="3" type="primary">LOC111084604</name>
</gene>
<protein>
    <submittedName>
        <fullName evidence="3">Uncharacterized protein LOC111084604</fullName>
    </submittedName>
</protein>
<feature type="non-terminal residue" evidence="3">
    <location>
        <position position="1"/>
    </location>
</feature>